<name>A0A9J5X0Q2_SOLCO</name>
<dbReference type="GO" id="GO:0045944">
    <property type="term" value="P:positive regulation of transcription by RNA polymerase II"/>
    <property type="evidence" value="ECO:0007669"/>
    <property type="project" value="InterPro"/>
</dbReference>
<dbReference type="Pfam" id="PF00319">
    <property type="entry name" value="SRF-TF"/>
    <property type="match status" value="1"/>
</dbReference>
<dbReference type="InterPro" id="IPR036879">
    <property type="entry name" value="TF_MADSbox_sf"/>
</dbReference>
<evidence type="ECO:0000256" key="5">
    <source>
        <dbReference type="ARBA" id="ARBA00023242"/>
    </source>
</evidence>
<feature type="region of interest" description="Disordered" evidence="6">
    <location>
        <begin position="150"/>
        <end position="177"/>
    </location>
</feature>
<dbReference type="PANTHER" id="PTHR11945">
    <property type="entry name" value="MADS BOX PROTEIN"/>
    <property type="match status" value="1"/>
</dbReference>
<evidence type="ECO:0000256" key="4">
    <source>
        <dbReference type="ARBA" id="ARBA00023163"/>
    </source>
</evidence>
<dbReference type="GO" id="GO:0005634">
    <property type="term" value="C:nucleus"/>
    <property type="evidence" value="ECO:0007669"/>
    <property type="project" value="UniProtKB-SubCell"/>
</dbReference>
<dbReference type="AlphaFoldDB" id="A0A9J5X0Q2"/>
<comment type="subcellular location">
    <subcellularLocation>
        <location evidence="1">Nucleus</location>
    </subcellularLocation>
</comment>
<dbReference type="GO" id="GO:0000978">
    <property type="term" value="F:RNA polymerase II cis-regulatory region sequence-specific DNA binding"/>
    <property type="evidence" value="ECO:0007669"/>
    <property type="project" value="TreeGrafter"/>
</dbReference>
<dbReference type="InterPro" id="IPR033896">
    <property type="entry name" value="MEF2-like_N"/>
</dbReference>
<proteinExistence type="predicted"/>
<dbReference type="Proteomes" id="UP000824120">
    <property type="component" value="Chromosome 10"/>
</dbReference>
<evidence type="ECO:0000313" key="9">
    <source>
        <dbReference type="Proteomes" id="UP000824120"/>
    </source>
</evidence>
<dbReference type="InterPro" id="IPR002100">
    <property type="entry name" value="TF_MADSbox"/>
</dbReference>
<evidence type="ECO:0000256" key="3">
    <source>
        <dbReference type="ARBA" id="ARBA00023125"/>
    </source>
</evidence>
<dbReference type="SMART" id="SM00432">
    <property type="entry name" value="MADS"/>
    <property type="match status" value="1"/>
</dbReference>
<dbReference type="GO" id="GO:0046983">
    <property type="term" value="F:protein dimerization activity"/>
    <property type="evidence" value="ECO:0007669"/>
    <property type="project" value="InterPro"/>
</dbReference>
<dbReference type="SUPFAM" id="SSF55455">
    <property type="entry name" value="SRF-like"/>
    <property type="match status" value="1"/>
</dbReference>
<comment type="caution">
    <text evidence="8">The sequence shown here is derived from an EMBL/GenBank/DDBJ whole genome shotgun (WGS) entry which is preliminary data.</text>
</comment>
<protein>
    <recommendedName>
        <fullName evidence="7">MADS-box domain-containing protein</fullName>
    </recommendedName>
</protein>
<evidence type="ECO:0000313" key="8">
    <source>
        <dbReference type="EMBL" id="KAG5581255.1"/>
    </source>
</evidence>
<gene>
    <name evidence="8" type="ORF">H5410_051882</name>
</gene>
<keyword evidence="5" id="KW-0539">Nucleus</keyword>
<keyword evidence="3" id="KW-0238">DNA-binding</keyword>
<dbReference type="FunFam" id="3.40.1810.10:FF:000006">
    <property type="entry name" value="Agamous-like MADS-box protein AGL62"/>
    <property type="match status" value="1"/>
</dbReference>
<organism evidence="8 9">
    <name type="scientific">Solanum commersonii</name>
    <name type="common">Commerson's wild potato</name>
    <name type="synonym">Commerson's nightshade</name>
    <dbReference type="NCBI Taxonomy" id="4109"/>
    <lineage>
        <taxon>Eukaryota</taxon>
        <taxon>Viridiplantae</taxon>
        <taxon>Streptophyta</taxon>
        <taxon>Embryophyta</taxon>
        <taxon>Tracheophyta</taxon>
        <taxon>Spermatophyta</taxon>
        <taxon>Magnoliopsida</taxon>
        <taxon>eudicotyledons</taxon>
        <taxon>Gunneridae</taxon>
        <taxon>Pentapetalae</taxon>
        <taxon>asterids</taxon>
        <taxon>lamiids</taxon>
        <taxon>Solanales</taxon>
        <taxon>Solanaceae</taxon>
        <taxon>Solanoideae</taxon>
        <taxon>Solaneae</taxon>
        <taxon>Solanum</taxon>
    </lineage>
</organism>
<reference evidence="8 9" key="1">
    <citation type="submission" date="2020-09" db="EMBL/GenBank/DDBJ databases">
        <title>De no assembly of potato wild relative species, Solanum commersonii.</title>
        <authorList>
            <person name="Cho K."/>
        </authorList>
    </citation>
    <scope>NUCLEOTIDE SEQUENCE [LARGE SCALE GENOMIC DNA]</scope>
    <source>
        <strain evidence="8">LZ3.2</strain>
        <tissue evidence="8">Leaf</tissue>
    </source>
</reference>
<dbReference type="PRINTS" id="PR00404">
    <property type="entry name" value="MADSDOMAIN"/>
</dbReference>
<evidence type="ECO:0000256" key="2">
    <source>
        <dbReference type="ARBA" id="ARBA00023015"/>
    </source>
</evidence>
<dbReference type="OrthoDB" id="1898716at2759"/>
<dbReference type="GO" id="GO:0000981">
    <property type="term" value="F:DNA-binding transcription factor activity, RNA polymerase II-specific"/>
    <property type="evidence" value="ECO:0007669"/>
    <property type="project" value="TreeGrafter"/>
</dbReference>
<evidence type="ECO:0000256" key="1">
    <source>
        <dbReference type="ARBA" id="ARBA00004123"/>
    </source>
</evidence>
<dbReference type="PANTHER" id="PTHR11945:SF629">
    <property type="entry name" value="OS02G0164450 PROTEIN"/>
    <property type="match status" value="1"/>
</dbReference>
<dbReference type="EMBL" id="JACXVP010000010">
    <property type="protein sequence ID" value="KAG5581255.1"/>
    <property type="molecule type" value="Genomic_DNA"/>
</dbReference>
<sequence length="248" mass="27995">MAKKPGMGRQRIKIVKIEVKNHLQVTFSKRRSGLFKKASELCMLCGVEIAIIIFSPARKAYSFGHTNVESIIDRVLSRNPHLISNNPPHLFESHNKHDVNVCELNLQLTQILDEVEKSSSGGGDVSGGCYLQQEAGETLDERQSWNYGSVEGEEEKKEEGHVQENQKEIDNNGSFEGENLLEFDGTERCLVGENRTTLFDMRAFPFIYSSLLRGLFTFDATPLSDSLKLHYFGESDMYPLAFLRVQAT</sequence>
<evidence type="ECO:0000259" key="7">
    <source>
        <dbReference type="PROSITE" id="PS50066"/>
    </source>
</evidence>
<keyword evidence="4" id="KW-0804">Transcription</keyword>
<accession>A0A9J5X0Q2</accession>
<keyword evidence="9" id="KW-1185">Reference proteome</keyword>
<feature type="compositionally biased region" description="Basic and acidic residues" evidence="6">
    <location>
        <begin position="154"/>
        <end position="170"/>
    </location>
</feature>
<evidence type="ECO:0000256" key="6">
    <source>
        <dbReference type="SAM" id="MobiDB-lite"/>
    </source>
</evidence>
<keyword evidence="2" id="KW-0805">Transcription regulation</keyword>
<dbReference type="PROSITE" id="PS50066">
    <property type="entry name" value="MADS_BOX_2"/>
    <property type="match status" value="1"/>
</dbReference>
<feature type="domain" description="MADS-box" evidence="7">
    <location>
        <begin position="7"/>
        <end position="67"/>
    </location>
</feature>
<dbReference type="CDD" id="cd00265">
    <property type="entry name" value="MADS_MEF2_like"/>
    <property type="match status" value="1"/>
</dbReference>
<dbReference type="Gene3D" id="3.40.1810.10">
    <property type="entry name" value="Transcription factor, MADS-box"/>
    <property type="match status" value="1"/>
</dbReference>